<name>A0AAV6JRL6_9ERIC</name>
<dbReference type="EMBL" id="JACTNZ010000007">
    <property type="protein sequence ID" value="KAG5542597.1"/>
    <property type="molecule type" value="Genomic_DNA"/>
</dbReference>
<dbReference type="Proteomes" id="UP000823749">
    <property type="component" value="Chromosome 7"/>
</dbReference>
<sequence>MDFDRIDLMDFDQESYVAFLEKHAKLHQIGTGIRVRRLRTKLKKFNIKDKSPPKSKRKDKVVLDESSSSVLTPLSSDVSSRASEMIKPSCGVIDIFVALLTEEELNKLGGMDGVKIFAEKTCRYVYF</sequence>
<gene>
    <name evidence="1" type="ORF">RHGRI_022204</name>
</gene>
<dbReference type="AlphaFoldDB" id="A0AAV6JRL6"/>
<protein>
    <submittedName>
        <fullName evidence="1">Uncharacterized protein</fullName>
    </submittedName>
</protein>
<comment type="caution">
    <text evidence="1">The sequence shown here is derived from an EMBL/GenBank/DDBJ whole genome shotgun (WGS) entry which is preliminary data.</text>
</comment>
<keyword evidence="2" id="KW-1185">Reference proteome</keyword>
<reference evidence="1" key="1">
    <citation type="submission" date="2020-08" db="EMBL/GenBank/DDBJ databases">
        <title>Plant Genome Project.</title>
        <authorList>
            <person name="Zhang R.-G."/>
        </authorList>
    </citation>
    <scope>NUCLEOTIDE SEQUENCE</scope>
    <source>
        <strain evidence="1">WSP0</strain>
        <tissue evidence="1">Leaf</tissue>
    </source>
</reference>
<organism evidence="1 2">
    <name type="scientific">Rhododendron griersonianum</name>
    <dbReference type="NCBI Taxonomy" id="479676"/>
    <lineage>
        <taxon>Eukaryota</taxon>
        <taxon>Viridiplantae</taxon>
        <taxon>Streptophyta</taxon>
        <taxon>Embryophyta</taxon>
        <taxon>Tracheophyta</taxon>
        <taxon>Spermatophyta</taxon>
        <taxon>Magnoliopsida</taxon>
        <taxon>eudicotyledons</taxon>
        <taxon>Gunneridae</taxon>
        <taxon>Pentapetalae</taxon>
        <taxon>asterids</taxon>
        <taxon>Ericales</taxon>
        <taxon>Ericaceae</taxon>
        <taxon>Ericoideae</taxon>
        <taxon>Rhodoreae</taxon>
        <taxon>Rhododendron</taxon>
    </lineage>
</organism>
<evidence type="ECO:0000313" key="2">
    <source>
        <dbReference type="Proteomes" id="UP000823749"/>
    </source>
</evidence>
<evidence type="ECO:0000313" key="1">
    <source>
        <dbReference type="EMBL" id="KAG5542597.1"/>
    </source>
</evidence>
<proteinExistence type="predicted"/>
<accession>A0AAV6JRL6</accession>